<dbReference type="InterPro" id="IPR001279">
    <property type="entry name" value="Metallo-B-lactamas"/>
</dbReference>
<evidence type="ECO:0000259" key="5">
    <source>
        <dbReference type="SMART" id="SM00849"/>
    </source>
</evidence>
<dbReference type="SMART" id="SM00849">
    <property type="entry name" value="Lactamase_B"/>
    <property type="match status" value="1"/>
</dbReference>
<dbReference type="SUPFAM" id="SSF56281">
    <property type="entry name" value="Metallo-hydrolase/oxidoreductase"/>
    <property type="match status" value="1"/>
</dbReference>
<dbReference type="InterPro" id="IPR051013">
    <property type="entry name" value="MBL_superfamily_lactonases"/>
</dbReference>
<evidence type="ECO:0000313" key="7">
    <source>
        <dbReference type="Proteomes" id="UP000254794"/>
    </source>
</evidence>
<evidence type="ECO:0000256" key="2">
    <source>
        <dbReference type="ARBA" id="ARBA00022723"/>
    </source>
</evidence>
<keyword evidence="2" id="KW-0479">Metal-binding</keyword>
<reference evidence="6 7" key="1">
    <citation type="submission" date="2018-06" db="EMBL/GenBank/DDBJ databases">
        <authorList>
            <consortium name="Pathogen Informatics"/>
            <person name="Doyle S."/>
        </authorList>
    </citation>
    <scope>NUCLEOTIDE SEQUENCE [LARGE SCALE GENOMIC DNA]</scope>
    <source>
        <strain evidence="6 7">NCTC13316</strain>
    </source>
</reference>
<dbReference type="Gene3D" id="3.60.15.10">
    <property type="entry name" value="Ribonuclease Z/Hydroxyacylglutathione hydrolase-like"/>
    <property type="match status" value="1"/>
</dbReference>
<keyword evidence="4" id="KW-0862">Zinc</keyword>
<dbReference type="GO" id="GO:0102007">
    <property type="term" value="F:acyl-L-homoserine-lactone lactonohydrolase activity"/>
    <property type="evidence" value="ECO:0007669"/>
    <property type="project" value="UniProtKB-EC"/>
</dbReference>
<accession>A0A378JMX8</accession>
<evidence type="ECO:0000256" key="4">
    <source>
        <dbReference type="ARBA" id="ARBA00022833"/>
    </source>
</evidence>
<dbReference type="EC" id="3.1.1.81" evidence="6"/>
<dbReference type="PANTHER" id="PTHR42978:SF3">
    <property type="entry name" value="BLR3078 PROTEIN"/>
    <property type="match status" value="1"/>
</dbReference>
<dbReference type="Proteomes" id="UP000254794">
    <property type="component" value="Unassembled WGS sequence"/>
</dbReference>
<protein>
    <submittedName>
        <fullName evidence="6">Zn-dependent hydrolase GumP</fullName>
        <ecNumber evidence="6">3.1.1.81</ecNumber>
    </submittedName>
</protein>
<dbReference type="CDD" id="cd07742">
    <property type="entry name" value="metallo-hydrolase-like_MBL-fold"/>
    <property type="match status" value="1"/>
</dbReference>
<comment type="similarity">
    <text evidence="1">Belongs to the metallo-beta-lactamase superfamily.</text>
</comment>
<gene>
    <name evidence="6" type="primary">aiiA</name>
    <name evidence="6" type="ORF">NCTC13316_02540</name>
</gene>
<sequence>MDSARIHHINCGCMCPLGGKLFDGNSSGLYAHLTCHCLLIETDQGLVLIDTGFGEKDIAHPRLRISPFFIHLNRIQFNKENTAINQIKKLGFSPADVQHIILTHLDFDHAGGIEDFPQATIHVMQAEKEATQNKKRFIDKKRYQNQQWDEVKNWQFYSEGGEQWYGFGGVSSLLGLSDLLYIPLAGHTLGHAGIAINTEKGWLLHAGDAYFYHQEIKNPTRHCPLGVRFYQWMMEVDRGLRLENQDKLRNLYLNNKSQLNIFCSHDASELKNYQTNNKQL</sequence>
<evidence type="ECO:0000256" key="3">
    <source>
        <dbReference type="ARBA" id="ARBA00022801"/>
    </source>
</evidence>
<evidence type="ECO:0000256" key="1">
    <source>
        <dbReference type="ARBA" id="ARBA00007749"/>
    </source>
</evidence>
<dbReference type="EMBL" id="UGOD01000001">
    <property type="protein sequence ID" value="STX52427.1"/>
    <property type="molecule type" value="Genomic_DNA"/>
</dbReference>
<dbReference type="PANTHER" id="PTHR42978">
    <property type="entry name" value="QUORUM-QUENCHING LACTONASE YTNP-RELATED-RELATED"/>
    <property type="match status" value="1"/>
</dbReference>
<name>A0A378JMX8_9GAMM</name>
<keyword evidence="3 6" id="KW-0378">Hydrolase</keyword>
<dbReference type="RefSeq" id="WP_176579740.1">
    <property type="nucleotide sequence ID" value="NZ_CAAAHP010000006.1"/>
</dbReference>
<dbReference type="GO" id="GO:0046872">
    <property type="term" value="F:metal ion binding"/>
    <property type="evidence" value="ECO:0007669"/>
    <property type="project" value="UniProtKB-KW"/>
</dbReference>
<keyword evidence="7" id="KW-1185">Reference proteome</keyword>
<dbReference type="Pfam" id="PF00753">
    <property type="entry name" value="Lactamase_B"/>
    <property type="match status" value="1"/>
</dbReference>
<feature type="domain" description="Metallo-beta-lactamase" evidence="5">
    <location>
        <begin position="34"/>
        <end position="265"/>
    </location>
</feature>
<proteinExistence type="inferred from homology"/>
<dbReference type="InterPro" id="IPR036866">
    <property type="entry name" value="RibonucZ/Hydroxyglut_hydro"/>
</dbReference>
<evidence type="ECO:0000313" key="6">
    <source>
        <dbReference type="EMBL" id="STX52427.1"/>
    </source>
</evidence>
<dbReference type="AlphaFoldDB" id="A0A378JMX8"/>
<organism evidence="6 7">
    <name type="scientific">Legionella busanensis</name>
    <dbReference type="NCBI Taxonomy" id="190655"/>
    <lineage>
        <taxon>Bacteria</taxon>
        <taxon>Pseudomonadati</taxon>
        <taxon>Pseudomonadota</taxon>
        <taxon>Gammaproteobacteria</taxon>
        <taxon>Legionellales</taxon>
        <taxon>Legionellaceae</taxon>
        <taxon>Legionella</taxon>
    </lineage>
</organism>